<protein>
    <submittedName>
        <fullName evidence="2">Uncharacterized protein</fullName>
    </submittedName>
</protein>
<dbReference type="Proteomes" id="UP000595362">
    <property type="component" value="Chromosome"/>
</dbReference>
<feature type="transmembrane region" description="Helical" evidence="1">
    <location>
        <begin position="20"/>
        <end position="41"/>
    </location>
</feature>
<evidence type="ECO:0000256" key="1">
    <source>
        <dbReference type="SAM" id="Phobius"/>
    </source>
</evidence>
<dbReference type="EMBL" id="CP066681">
    <property type="protein sequence ID" value="QQG35161.1"/>
    <property type="molecule type" value="Genomic_DNA"/>
</dbReference>
<dbReference type="AlphaFoldDB" id="A0A7T5UFU1"/>
<name>A0A7T5UFU1_9BACT</name>
<evidence type="ECO:0000313" key="3">
    <source>
        <dbReference type="Proteomes" id="UP000595362"/>
    </source>
</evidence>
<evidence type="ECO:0000313" key="2">
    <source>
        <dbReference type="EMBL" id="QQG35161.1"/>
    </source>
</evidence>
<keyword evidence="1" id="KW-1133">Transmembrane helix</keyword>
<keyword evidence="1" id="KW-0812">Transmembrane</keyword>
<proteinExistence type="predicted"/>
<reference evidence="2 3" key="1">
    <citation type="submission" date="2020-07" db="EMBL/GenBank/DDBJ databases">
        <title>Huge and variable diversity of episymbiotic CPR bacteria and DPANN archaea in groundwater ecosystems.</title>
        <authorList>
            <person name="He C.Y."/>
            <person name="Keren R."/>
            <person name="Whittaker M."/>
            <person name="Farag I.F."/>
            <person name="Doudna J."/>
            <person name="Cate J.H.D."/>
            <person name="Banfield J.F."/>
        </authorList>
    </citation>
    <scope>NUCLEOTIDE SEQUENCE [LARGE SCALE GENOMIC DNA]</scope>
    <source>
        <strain evidence="2">NC_groundwater_70_Ag_B-0.1um_54_66</strain>
    </source>
</reference>
<gene>
    <name evidence="2" type="ORF">HYS17_06195</name>
</gene>
<accession>A0A7T5UFU1</accession>
<keyword evidence="1" id="KW-0472">Membrane</keyword>
<feature type="transmembrane region" description="Helical" evidence="1">
    <location>
        <begin position="71"/>
        <end position="92"/>
    </location>
</feature>
<organism evidence="2 3">
    <name type="scientific">Micavibrio aeruginosavorus</name>
    <dbReference type="NCBI Taxonomy" id="349221"/>
    <lineage>
        <taxon>Bacteria</taxon>
        <taxon>Pseudomonadati</taxon>
        <taxon>Bdellovibrionota</taxon>
        <taxon>Bdellovibrionia</taxon>
        <taxon>Bdellovibrionales</taxon>
        <taxon>Pseudobdellovibrionaceae</taxon>
        <taxon>Micavibrio</taxon>
    </lineage>
</organism>
<sequence length="98" mass="10783">MYMQNGNQNGGGISGAVSNFGKAIGALASLFLTPVVFVTTYQYVFRYFAHYIGADFAAFAVYAVGAFEAYIIYSMVSIAVTIRSIRVVSAMIERSWRR</sequence>